<dbReference type="InterPro" id="IPR050182">
    <property type="entry name" value="Cytochrome_P450_fam2"/>
</dbReference>
<dbReference type="GO" id="GO:0006805">
    <property type="term" value="P:xenobiotic metabolic process"/>
    <property type="evidence" value="ECO:0007669"/>
    <property type="project" value="TreeGrafter"/>
</dbReference>
<proteinExistence type="inferred from homology"/>
<comment type="similarity">
    <text evidence="2">Belongs to the cytochrome P450 family.</text>
</comment>
<evidence type="ECO:0000256" key="3">
    <source>
        <dbReference type="ARBA" id="ARBA00022723"/>
    </source>
</evidence>
<gene>
    <name evidence="5" type="ORF">L345_17747</name>
</gene>
<evidence type="ECO:0008006" key="7">
    <source>
        <dbReference type="Google" id="ProtNLM"/>
    </source>
</evidence>
<feature type="non-terminal residue" evidence="5">
    <location>
        <position position="92"/>
    </location>
</feature>
<dbReference type="InterPro" id="IPR001128">
    <property type="entry name" value="Cyt_P450"/>
</dbReference>
<dbReference type="SUPFAM" id="SSF48264">
    <property type="entry name" value="Cytochrome P450"/>
    <property type="match status" value="1"/>
</dbReference>
<sequence>MHGSALLCLTKQPRVPWMVSRQARGRALKLFALSVCRDGQRPRHQSKNDPSSTYNEENLAQCIYDFFGAGTDTSFVSMKWALILLANHPDIQ</sequence>
<accession>V8N4T0</accession>
<dbReference type="GO" id="GO:0005737">
    <property type="term" value="C:cytoplasm"/>
    <property type="evidence" value="ECO:0007669"/>
    <property type="project" value="TreeGrafter"/>
</dbReference>
<feature type="non-terminal residue" evidence="5">
    <location>
        <position position="1"/>
    </location>
</feature>
<dbReference type="GO" id="GO:0005506">
    <property type="term" value="F:iron ion binding"/>
    <property type="evidence" value="ECO:0007669"/>
    <property type="project" value="InterPro"/>
</dbReference>
<keyword evidence="6" id="KW-1185">Reference proteome</keyword>
<dbReference type="Pfam" id="PF00067">
    <property type="entry name" value="p450"/>
    <property type="match status" value="1"/>
</dbReference>
<evidence type="ECO:0000256" key="2">
    <source>
        <dbReference type="ARBA" id="ARBA00010617"/>
    </source>
</evidence>
<dbReference type="InterPro" id="IPR036396">
    <property type="entry name" value="Cyt_P450_sf"/>
</dbReference>
<evidence type="ECO:0000256" key="4">
    <source>
        <dbReference type="ARBA" id="ARBA00023004"/>
    </source>
</evidence>
<dbReference type="PRINTS" id="PR00463">
    <property type="entry name" value="EP450I"/>
</dbReference>
<keyword evidence="3" id="KW-0479">Metal-binding</keyword>
<dbReference type="PANTHER" id="PTHR24300:SF134">
    <property type="entry name" value="CYTOCHROME P450, FAMILY 2, SUBFAMILY AB, POLYPEPTIDE 2-RELATED"/>
    <property type="match status" value="1"/>
</dbReference>
<dbReference type="Proteomes" id="UP000018936">
    <property type="component" value="Unassembled WGS sequence"/>
</dbReference>
<comment type="caution">
    <text evidence="5">The sequence shown here is derived from an EMBL/GenBank/DDBJ whole genome shotgun (WGS) entry which is preliminary data.</text>
</comment>
<dbReference type="GO" id="GO:0020037">
    <property type="term" value="F:heme binding"/>
    <property type="evidence" value="ECO:0007669"/>
    <property type="project" value="InterPro"/>
</dbReference>
<dbReference type="EMBL" id="AZIM01018945">
    <property type="protein sequence ID" value="ETE56542.1"/>
    <property type="molecule type" value="Genomic_DNA"/>
</dbReference>
<dbReference type="Gene3D" id="1.10.630.10">
    <property type="entry name" value="Cytochrome P450"/>
    <property type="match status" value="1"/>
</dbReference>
<evidence type="ECO:0000313" key="5">
    <source>
        <dbReference type="EMBL" id="ETE56542.1"/>
    </source>
</evidence>
<comment type="cofactor">
    <cofactor evidence="1">
        <name>heme</name>
        <dbReference type="ChEBI" id="CHEBI:30413"/>
    </cofactor>
</comment>
<name>V8N4T0_OPHHA</name>
<protein>
    <recommendedName>
        <fullName evidence="7">Cytochrome protein</fullName>
    </recommendedName>
</protein>
<keyword evidence="4" id="KW-0408">Iron</keyword>
<dbReference type="OrthoDB" id="1470350at2759"/>
<organism evidence="5 6">
    <name type="scientific">Ophiophagus hannah</name>
    <name type="common">King cobra</name>
    <name type="synonym">Naja hannah</name>
    <dbReference type="NCBI Taxonomy" id="8665"/>
    <lineage>
        <taxon>Eukaryota</taxon>
        <taxon>Metazoa</taxon>
        <taxon>Chordata</taxon>
        <taxon>Craniata</taxon>
        <taxon>Vertebrata</taxon>
        <taxon>Euteleostomi</taxon>
        <taxon>Lepidosauria</taxon>
        <taxon>Squamata</taxon>
        <taxon>Bifurcata</taxon>
        <taxon>Unidentata</taxon>
        <taxon>Episquamata</taxon>
        <taxon>Toxicofera</taxon>
        <taxon>Serpentes</taxon>
        <taxon>Colubroidea</taxon>
        <taxon>Elapidae</taxon>
        <taxon>Elapinae</taxon>
        <taxon>Ophiophagus</taxon>
    </lineage>
</organism>
<reference evidence="5 6" key="1">
    <citation type="journal article" date="2013" name="Proc. Natl. Acad. Sci. U.S.A.">
        <title>The king cobra genome reveals dynamic gene evolution and adaptation in the snake venom system.</title>
        <authorList>
            <person name="Vonk F.J."/>
            <person name="Casewell N.R."/>
            <person name="Henkel C.V."/>
            <person name="Heimberg A.M."/>
            <person name="Jansen H.J."/>
            <person name="McCleary R.J."/>
            <person name="Kerkkamp H.M."/>
            <person name="Vos R.A."/>
            <person name="Guerreiro I."/>
            <person name="Calvete J.J."/>
            <person name="Wuster W."/>
            <person name="Woods A.E."/>
            <person name="Logan J.M."/>
            <person name="Harrison R.A."/>
            <person name="Castoe T.A."/>
            <person name="de Koning A.P."/>
            <person name="Pollock D.D."/>
            <person name="Yandell M."/>
            <person name="Calderon D."/>
            <person name="Renjifo C."/>
            <person name="Currier R.B."/>
            <person name="Salgado D."/>
            <person name="Pla D."/>
            <person name="Sanz L."/>
            <person name="Hyder A.S."/>
            <person name="Ribeiro J.M."/>
            <person name="Arntzen J.W."/>
            <person name="van den Thillart G.E."/>
            <person name="Boetzer M."/>
            <person name="Pirovano W."/>
            <person name="Dirks R.P."/>
            <person name="Spaink H.P."/>
            <person name="Duboule D."/>
            <person name="McGlinn E."/>
            <person name="Kini R.M."/>
            <person name="Richardson M.K."/>
        </authorList>
    </citation>
    <scope>NUCLEOTIDE SEQUENCE</scope>
    <source>
        <tissue evidence="5">Blood</tissue>
    </source>
</reference>
<dbReference type="PANTHER" id="PTHR24300">
    <property type="entry name" value="CYTOCHROME P450 508A4-RELATED"/>
    <property type="match status" value="1"/>
</dbReference>
<dbReference type="InterPro" id="IPR002401">
    <property type="entry name" value="Cyt_P450_E_grp-I"/>
</dbReference>
<dbReference type="AlphaFoldDB" id="V8N4T0"/>
<dbReference type="GO" id="GO:0006082">
    <property type="term" value="P:organic acid metabolic process"/>
    <property type="evidence" value="ECO:0007669"/>
    <property type="project" value="TreeGrafter"/>
</dbReference>
<evidence type="ECO:0000256" key="1">
    <source>
        <dbReference type="ARBA" id="ARBA00001971"/>
    </source>
</evidence>
<dbReference type="GO" id="GO:0016712">
    <property type="term" value="F:oxidoreductase activity, acting on paired donors, with incorporation or reduction of molecular oxygen, reduced flavin or flavoprotein as one donor, and incorporation of one atom of oxygen"/>
    <property type="evidence" value="ECO:0007669"/>
    <property type="project" value="TreeGrafter"/>
</dbReference>
<evidence type="ECO:0000313" key="6">
    <source>
        <dbReference type="Proteomes" id="UP000018936"/>
    </source>
</evidence>